<evidence type="ECO:0000313" key="2">
    <source>
        <dbReference type="EMBL" id="RZT83301.1"/>
    </source>
</evidence>
<name>A0A4Q7URI0_PSEST</name>
<keyword evidence="3" id="KW-1185">Reference proteome</keyword>
<comment type="caution">
    <text evidence="2">The sequence shown here is derived from an EMBL/GenBank/DDBJ whole genome shotgun (WGS) entry which is preliminary data.</text>
</comment>
<dbReference type="SUPFAM" id="SSF51735">
    <property type="entry name" value="NAD(P)-binding Rossmann-fold domains"/>
    <property type="match status" value="1"/>
</dbReference>
<evidence type="ECO:0000313" key="3">
    <source>
        <dbReference type="Proteomes" id="UP000291591"/>
    </source>
</evidence>
<dbReference type="PANTHER" id="PTHR15020:SF50">
    <property type="entry name" value="UPF0659 PROTEIN YMR090W"/>
    <property type="match status" value="1"/>
</dbReference>
<dbReference type="InterPro" id="IPR036291">
    <property type="entry name" value="NAD(P)-bd_dom_sf"/>
</dbReference>
<dbReference type="Pfam" id="PF13460">
    <property type="entry name" value="NAD_binding_10"/>
    <property type="match status" value="1"/>
</dbReference>
<protein>
    <submittedName>
        <fullName evidence="2">Putative NAD(P)-binding protein</fullName>
    </submittedName>
</protein>
<evidence type="ECO:0000259" key="1">
    <source>
        <dbReference type="Pfam" id="PF13460"/>
    </source>
</evidence>
<dbReference type="PANTHER" id="PTHR15020">
    <property type="entry name" value="FLAVIN REDUCTASE-RELATED"/>
    <property type="match status" value="1"/>
</dbReference>
<organism evidence="2 3">
    <name type="scientific">Pseudonocardia sediminis</name>
    <dbReference type="NCBI Taxonomy" id="1397368"/>
    <lineage>
        <taxon>Bacteria</taxon>
        <taxon>Bacillati</taxon>
        <taxon>Actinomycetota</taxon>
        <taxon>Actinomycetes</taxon>
        <taxon>Pseudonocardiales</taxon>
        <taxon>Pseudonocardiaceae</taxon>
        <taxon>Pseudonocardia</taxon>
    </lineage>
</organism>
<reference evidence="2 3" key="1">
    <citation type="submission" date="2019-02" db="EMBL/GenBank/DDBJ databases">
        <title>Sequencing the genomes of 1000 actinobacteria strains.</title>
        <authorList>
            <person name="Klenk H.-P."/>
        </authorList>
    </citation>
    <scope>NUCLEOTIDE SEQUENCE [LARGE SCALE GENOMIC DNA]</scope>
    <source>
        <strain evidence="2 3">DSM 45779</strain>
    </source>
</reference>
<sequence length="220" mass="22429">MDVVIAGGHGKIALRLATTLAGQGHTVVSLVRNPGHTDDVTATGARAVVADLETISIAELAGHLEGADAVVFAAGAGPDSGAERKDTVDRAGATLLADAAAKAGVRRYLLVSATGVDAEPDPERGEVWAAYIAAKKAAEEAIRADRHLDATILRPGRLTDDPGTGKVLLTPEPADYGDITRDDTAAVLAALLESPYTAGTTLELRGGEQPIGEAVAAQAR</sequence>
<dbReference type="InterPro" id="IPR016040">
    <property type="entry name" value="NAD(P)-bd_dom"/>
</dbReference>
<dbReference type="Gene3D" id="3.40.50.720">
    <property type="entry name" value="NAD(P)-binding Rossmann-like Domain"/>
    <property type="match status" value="1"/>
</dbReference>
<dbReference type="Proteomes" id="UP000291591">
    <property type="component" value="Unassembled WGS sequence"/>
</dbReference>
<dbReference type="OrthoDB" id="4248066at2"/>
<dbReference type="EMBL" id="SHKL01000001">
    <property type="protein sequence ID" value="RZT83301.1"/>
    <property type="molecule type" value="Genomic_DNA"/>
</dbReference>
<dbReference type="AlphaFoldDB" id="A0A4Q7URI0"/>
<feature type="domain" description="NAD(P)-binding" evidence="1">
    <location>
        <begin position="7"/>
        <end position="195"/>
    </location>
</feature>
<proteinExistence type="predicted"/>
<dbReference type="RefSeq" id="WP_130288078.1">
    <property type="nucleotide sequence ID" value="NZ_SHKL01000001.1"/>
</dbReference>
<accession>A0A4Q7URI0</accession>
<gene>
    <name evidence="2" type="ORF">EV383_0101</name>
</gene>